<comment type="caution">
    <text evidence="2">The sequence shown here is derived from an EMBL/GenBank/DDBJ whole genome shotgun (WGS) entry which is preliminary data.</text>
</comment>
<keyword evidence="3" id="KW-1185">Reference proteome</keyword>
<organism evidence="2 3">
    <name type="scientific">Streptomyces stramineus</name>
    <dbReference type="NCBI Taxonomy" id="173861"/>
    <lineage>
        <taxon>Bacteria</taxon>
        <taxon>Bacillati</taxon>
        <taxon>Actinomycetota</taxon>
        <taxon>Actinomycetes</taxon>
        <taxon>Kitasatosporales</taxon>
        <taxon>Streptomycetaceae</taxon>
        <taxon>Streptomyces</taxon>
    </lineage>
</organism>
<proteinExistence type="predicted"/>
<name>A0ABN0ZEH7_9ACTN</name>
<protein>
    <submittedName>
        <fullName evidence="2">Uncharacterized protein</fullName>
    </submittedName>
</protein>
<evidence type="ECO:0000313" key="3">
    <source>
        <dbReference type="Proteomes" id="UP001499895"/>
    </source>
</evidence>
<evidence type="ECO:0000256" key="1">
    <source>
        <dbReference type="SAM" id="MobiDB-lite"/>
    </source>
</evidence>
<evidence type="ECO:0000313" key="2">
    <source>
        <dbReference type="EMBL" id="GAA0445143.1"/>
    </source>
</evidence>
<dbReference type="RefSeq" id="WP_344084638.1">
    <property type="nucleotide sequence ID" value="NZ_BAAAHB010000002.1"/>
</dbReference>
<gene>
    <name evidence="2" type="ORF">GCM10009544_04900</name>
</gene>
<dbReference type="EMBL" id="BAAAHB010000002">
    <property type="protein sequence ID" value="GAA0445143.1"/>
    <property type="molecule type" value="Genomic_DNA"/>
</dbReference>
<feature type="region of interest" description="Disordered" evidence="1">
    <location>
        <begin position="101"/>
        <end position="149"/>
    </location>
</feature>
<dbReference type="Proteomes" id="UP001499895">
    <property type="component" value="Unassembled WGS sequence"/>
</dbReference>
<accession>A0ABN0ZEH7</accession>
<reference evidence="2 3" key="1">
    <citation type="journal article" date="2019" name="Int. J. Syst. Evol. Microbiol.">
        <title>The Global Catalogue of Microorganisms (GCM) 10K type strain sequencing project: providing services to taxonomists for standard genome sequencing and annotation.</title>
        <authorList>
            <consortium name="The Broad Institute Genomics Platform"/>
            <consortium name="The Broad Institute Genome Sequencing Center for Infectious Disease"/>
            <person name="Wu L."/>
            <person name="Ma J."/>
        </authorList>
    </citation>
    <scope>NUCLEOTIDE SEQUENCE [LARGE SCALE GENOMIC DNA]</scope>
    <source>
        <strain evidence="2 3">JCM 10649</strain>
    </source>
</reference>
<feature type="compositionally biased region" description="Low complexity" evidence="1">
    <location>
        <begin position="128"/>
        <end position="149"/>
    </location>
</feature>
<sequence length="201" mass="21454">MDNSISGEEFHQALTTDAVTLPLTLTGMAKTAEEANAIRFALGTACKDWVTVPVSLIDRVEPLRHVPCDDHAHPFVQLVLKDTGTPECAVLTSLLRAAQQQTSPCEHSPQHRREPGPAQQPVSIHTSPPAQRGPGRAAGPQGAAGVPAQPACRDGDTSCHADGTCWGCCAGDWFDIGRCVYGMSYTCNNVPYNAYSCWPIS</sequence>